<evidence type="ECO:0000313" key="2">
    <source>
        <dbReference type="EMBL" id="GDY70367.1"/>
    </source>
</evidence>
<gene>
    <name evidence="2" type="ORF">SAV14893_097600</name>
</gene>
<accession>A0A4D4MGF2</accession>
<feature type="compositionally biased region" description="Polar residues" evidence="1">
    <location>
        <begin position="1"/>
        <end position="12"/>
    </location>
</feature>
<protein>
    <submittedName>
        <fullName evidence="2">Uncharacterized protein</fullName>
    </submittedName>
</protein>
<reference evidence="2 3" key="1">
    <citation type="submission" date="2019-04" db="EMBL/GenBank/DDBJ databases">
        <title>Draft genome sequences of Streptomyces avermitilis NBRC 14893.</title>
        <authorList>
            <person name="Komaki H."/>
            <person name="Tamura T."/>
            <person name="Hosoyama A."/>
        </authorList>
    </citation>
    <scope>NUCLEOTIDE SEQUENCE [LARGE SCALE GENOMIC DNA]</scope>
    <source>
        <strain evidence="2 3">NBRC 14893</strain>
    </source>
</reference>
<organism evidence="2 3">
    <name type="scientific">Streptomyces avermitilis</name>
    <dbReference type="NCBI Taxonomy" id="33903"/>
    <lineage>
        <taxon>Bacteria</taxon>
        <taxon>Bacillati</taxon>
        <taxon>Actinomycetota</taxon>
        <taxon>Actinomycetes</taxon>
        <taxon>Kitasatosporales</taxon>
        <taxon>Streptomycetaceae</taxon>
        <taxon>Streptomyces</taxon>
    </lineage>
</organism>
<dbReference type="AlphaFoldDB" id="A0A4D4MGF2"/>
<name>A0A4D4MGF2_STRAX</name>
<dbReference type="EMBL" id="BJHX01000004">
    <property type="protein sequence ID" value="GDY70367.1"/>
    <property type="molecule type" value="Genomic_DNA"/>
</dbReference>
<feature type="region of interest" description="Disordered" evidence="1">
    <location>
        <begin position="1"/>
        <end position="45"/>
    </location>
</feature>
<evidence type="ECO:0000313" key="3">
    <source>
        <dbReference type="Proteomes" id="UP000302139"/>
    </source>
</evidence>
<sequence length="45" mass="4811">MSTSRPSLTQREAASVGPPDGWHEAVRKNFLPPVGASARTPHTGR</sequence>
<evidence type="ECO:0000256" key="1">
    <source>
        <dbReference type="SAM" id="MobiDB-lite"/>
    </source>
</evidence>
<proteinExistence type="predicted"/>
<comment type="caution">
    <text evidence="2">The sequence shown here is derived from an EMBL/GenBank/DDBJ whole genome shotgun (WGS) entry which is preliminary data.</text>
</comment>
<dbReference type="Proteomes" id="UP000302139">
    <property type="component" value="Unassembled WGS sequence"/>
</dbReference>